<reference evidence="1 2" key="1">
    <citation type="submission" date="2015-05" db="EMBL/GenBank/DDBJ databases">
        <title>Evolution of Trichinella species and genotypes.</title>
        <authorList>
            <person name="Korhonen P.K."/>
            <person name="Edoardo P."/>
            <person name="Giuseppe L.R."/>
            <person name="Gasser R.B."/>
        </authorList>
    </citation>
    <scope>NUCLEOTIDE SEQUENCE [LARGE SCALE GENOMIC DNA]</scope>
    <source>
        <strain evidence="1">ISS10</strain>
    </source>
</reference>
<dbReference type="Proteomes" id="UP000054721">
    <property type="component" value="Unassembled WGS sequence"/>
</dbReference>
<gene>
    <name evidence="1" type="ORF">T02_12580</name>
</gene>
<protein>
    <submittedName>
        <fullName evidence="1">Uncharacterized protein</fullName>
    </submittedName>
</protein>
<organism evidence="1 2">
    <name type="scientific">Trichinella nativa</name>
    <dbReference type="NCBI Taxonomy" id="6335"/>
    <lineage>
        <taxon>Eukaryota</taxon>
        <taxon>Metazoa</taxon>
        <taxon>Ecdysozoa</taxon>
        <taxon>Nematoda</taxon>
        <taxon>Enoplea</taxon>
        <taxon>Dorylaimia</taxon>
        <taxon>Trichinellida</taxon>
        <taxon>Trichinellidae</taxon>
        <taxon>Trichinella</taxon>
    </lineage>
</organism>
<comment type="caution">
    <text evidence="1">The sequence shown here is derived from an EMBL/GenBank/DDBJ whole genome shotgun (WGS) entry which is preliminary data.</text>
</comment>
<dbReference type="EMBL" id="JYDW01000213">
    <property type="protein sequence ID" value="KRZ51819.1"/>
    <property type="molecule type" value="Genomic_DNA"/>
</dbReference>
<proteinExistence type="predicted"/>
<dbReference type="AlphaFoldDB" id="A0A0V1KWX5"/>
<sequence length="153" mass="17727">MTAEYDGGTRIMEQFLRAVAYDVPEPVNFQVPSFSHPYFFELLLRAQWMAFIKLRFEVSGICYFEVLVIAHGAPHCGLRMMAYGPAEQKDRMDYAAAHVIIAVEWYDNRCVSLTSSYLRVKALPSIVHNYNMHMGGVDLNEMLYELYRLSRRS</sequence>
<name>A0A0V1KWX5_9BILA</name>
<evidence type="ECO:0000313" key="1">
    <source>
        <dbReference type="EMBL" id="KRZ51819.1"/>
    </source>
</evidence>
<accession>A0A0V1KWX5</accession>
<evidence type="ECO:0000313" key="2">
    <source>
        <dbReference type="Proteomes" id="UP000054721"/>
    </source>
</evidence>
<keyword evidence="2" id="KW-1185">Reference proteome</keyword>
<dbReference type="OrthoDB" id="123207at2759"/>